<sequence>MKPKLLAALAALLSAAVLGPWAAADTAGWTAAERATLASLHLGKLAPPPADPSNAVERRAEAAALGKRLFFDARLSANGKVSCASCHAPERGFQDGRPLGEGIATGSRRTMPVAGAAHASWFFWDGRKDSLWSQALGPLEDAAEHGANRVQLVRLLASAYRPEYEAVFGPLPPMAGLPEAASPLGTAAEREAWARLPAGQQAQVDRAFANLGKAIAAYERRLMPGENRLDRYIAAVSGRVADGWAQDEAALSAQEVRGLRLFIGEAQCVSCHAGPLLTDQHFHNTGVPQRNPLQPDRGRAPAIARVQADPFNCLGAFSDAPPESCQELRFIADTDPHMAGAFKTPGLRNAAERAPYMHAGQIATLEQVIAHYVAAPQAAVGHSELARPGQRHGERRPIALTAPEAADLVALLRSLSGPICEAPGGLPCRTDATPR</sequence>
<organism evidence="10 11">
    <name type="scientific">Pelomonas parva</name>
    <dbReference type="NCBI Taxonomy" id="3299032"/>
    <lineage>
        <taxon>Bacteria</taxon>
        <taxon>Pseudomonadati</taxon>
        <taxon>Pseudomonadota</taxon>
        <taxon>Betaproteobacteria</taxon>
        <taxon>Burkholderiales</taxon>
        <taxon>Sphaerotilaceae</taxon>
        <taxon>Roseateles</taxon>
    </lineage>
</organism>
<protein>
    <submittedName>
        <fullName evidence="10">Cytochrome-c peroxidase</fullName>
    </submittedName>
</protein>
<dbReference type="InterPro" id="IPR009056">
    <property type="entry name" value="Cyt_c-like_dom"/>
</dbReference>
<proteinExistence type="predicted"/>
<dbReference type="InterPro" id="IPR051395">
    <property type="entry name" value="Cytochrome_c_Peroxidase/MauG"/>
</dbReference>
<feature type="signal peptide" evidence="8">
    <location>
        <begin position="1"/>
        <end position="23"/>
    </location>
</feature>
<evidence type="ECO:0000313" key="10">
    <source>
        <dbReference type="EMBL" id="MFG6432215.1"/>
    </source>
</evidence>
<dbReference type="InterPro" id="IPR036909">
    <property type="entry name" value="Cyt_c-like_dom_sf"/>
</dbReference>
<dbReference type="InterPro" id="IPR004852">
    <property type="entry name" value="Di-haem_cyt_c_peroxidsae"/>
</dbReference>
<dbReference type="GO" id="GO:0004601">
    <property type="term" value="F:peroxidase activity"/>
    <property type="evidence" value="ECO:0007669"/>
    <property type="project" value="UniProtKB-KW"/>
</dbReference>
<comment type="subcellular location">
    <subcellularLocation>
        <location evidence="1">Cell envelope</location>
    </subcellularLocation>
</comment>
<feature type="chain" id="PRO_5045183902" evidence="8">
    <location>
        <begin position="24"/>
        <end position="435"/>
    </location>
</feature>
<dbReference type="SUPFAM" id="SSF46626">
    <property type="entry name" value="Cytochrome c"/>
    <property type="match status" value="2"/>
</dbReference>
<evidence type="ECO:0000313" key="11">
    <source>
        <dbReference type="Proteomes" id="UP001606210"/>
    </source>
</evidence>
<dbReference type="Pfam" id="PF03150">
    <property type="entry name" value="CCP_MauG"/>
    <property type="match status" value="1"/>
</dbReference>
<evidence type="ECO:0000256" key="2">
    <source>
        <dbReference type="ARBA" id="ARBA00022617"/>
    </source>
</evidence>
<name>A0ABW7F6W0_9BURK</name>
<evidence type="ECO:0000256" key="3">
    <source>
        <dbReference type="ARBA" id="ARBA00022723"/>
    </source>
</evidence>
<evidence type="ECO:0000256" key="7">
    <source>
        <dbReference type="PROSITE-ProRule" id="PRU00433"/>
    </source>
</evidence>
<evidence type="ECO:0000256" key="8">
    <source>
        <dbReference type="SAM" id="SignalP"/>
    </source>
</evidence>
<keyword evidence="3 7" id="KW-0479">Metal-binding</keyword>
<keyword evidence="6 7" id="KW-0408">Iron</keyword>
<keyword evidence="2 7" id="KW-0349">Heme</keyword>
<dbReference type="PANTHER" id="PTHR30600:SF10">
    <property type="entry name" value="BLL6722 PROTEIN"/>
    <property type="match status" value="1"/>
</dbReference>
<dbReference type="Proteomes" id="UP001606210">
    <property type="component" value="Unassembled WGS sequence"/>
</dbReference>
<evidence type="ECO:0000256" key="4">
    <source>
        <dbReference type="ARBA" id="ARBA00022729"/>
    </source>
</evidence>
<evidence type="ECO:0000256" key="1">
    <source>
        <dbReference type="ARBA" id="ARBA00004196"/>
    </source>
</evidence>
<keyword evidence="5" id="KW-0560">Oxidoreductase</keyword>
<evidence type="ECO:0000259" key="9">
    <source>
        <dbReference type="PROSITE" id="PS51007"/>
    </source>
</evidence>
<gene>
    <name evidence="10" type="ORF">ACG00Y_20000</name>
</gene>
<dbReference type="PANTHER" id="PTHR30600">
    <property type="entry name" value="CYTOCHROME C PEROXIDASE-RELATED"/>
    <property type="match status" value="1"/>
</dbReference>
<dbReference type="Gene3D" id="1.10.760.10">
    <property type="entry name" value="Cytochrome c-like domain"/>
    <property type="match status" value="2"/>
</dbReference>
<comment type="caution">
    <text evidence="10">The sequence shown here is derived from an EMBL/GenBank/DDBJ whole genome shotgun (WGS) entry which is preliminary data.</text>
</comment>
<dbReference type="EMBL" id="JBIGHV010000007">
    <property type="protein sequence ID" value="MFG6432215.1"/>
    <property type="molecule type" value="Genomic_DNA"/>
</dbReference>
<keyword evidence="10" id="KW-0575">Peroxidase</keyword>
<dbReference type="PROSITE" id="PS51007">
    <property type="entry name" value="CYTC"/>
    <property type="match status" value="2"/>
</dbReference>
<evidence type="ECO:0000256" key="6">
    <source>
        <dbReference type="ARBA" id="ARBA00023004"/>
    </source>
</evidence>
<feature type="domain" description="Cytochrome c" evidence="9">
    <location>
        <begin position="253"/>
        <end position="416"/>
    </location>
</feature>
<reference evidence="10 11" key="1">
    <citation type="submission" date="2024-08" db="EMBL/GenBank/DDBJ databases">
        <authorList>
            <person name="Lu H."/>
        </authorList>
    </citation>
    <scope>NUCLEOTIDE SEQUENCE [LARGE SCALE GENOMIC DNA]</scope>
    <source>
        <strain evidence="10 11">LYH14W</strain>
    </source>
</reference>
<evidence type="ECO:0000256" key="5">
    <source>
        <dbReference type="ARBA" id="ARBA00023002"/>
    </source>
</evidence>
<feature type="domain" description="Cytochrome c" evidence="9">
    <location>
        <begin position="61"/>
        <end position="223"/>
    </location>
</feature>
<keyword evidence="11" id="KW-1185">Reference proteome</keyword>
<keyword evidence="4 8" id="KW-0732">Signal</keyword>
<accession>A0ABW7F6W0</accession>
<dbReference type="RefSeq" id="WP_394481889.1">
    <property type="nucleotide sequence ID" value="NZ_JBIGHV010000007.1"/>
</dbReference>